<feature type="region of interest" description="Disordered" evidence="1">
    <location>
        <begin position="92"/>
        <end position="111"/>
    </location>
</feature>
<evidence type="ECO:0000256" key="1">
    <source>
        <dbReference type="SAM" id="MobiDB-lite"/>
    </source>
</evidence>
<dbReference type="AlphaFoldDB" id="A0A512SYR4"/>
<accession>A0A512SYR4</accession>
<sequence length="111" mass="12101">MVSVSFMFQESAALAPVAPARMRRAVPGRARAAFVVIRIVALLRRSGPEVGPASCCMWGFATVGSDGLVRPRARLSWRGPTTGRHHTLVLELPHRRHHPDPSTADPEAIPF</sequence>
<organism evidence="2 3">
    <name type="scientific">Knoellia locipacati</name>
    <dbReference type="NCBI Taxonomy" id="882824"/>
    <lineage>
        <taxon>Bacteria</taxon>
        <taxon>Bacillati</taxon>
        <taxon>Actinomycetota</taxon>
        <taxon>Actinomycetes</taxon>
        <taxon>Micrococcales</taxon>
        <taxon>Intrasporangiaceae</taxon>
        <taxon>Knoellia</taxon>
    </lineage>
</organism>
<protein>
    <submittedName>
        <fullName evidence="2">Uncharacterized protein</fullName>
    </submittedName>
</protein>
<comment type="caution">
    <text evidence="2">The sequence shown here is derived from an EMBL/GenBank/DDBJ whole genome shotgun (WGS) entry which is preliminary data.</text>
</comment>
<gene>
    <name evidence="2" type="ORF">KLO01_10920</name>
</gene>
<name>A0A512SYR4_9MICO</name>
<proteinExistence type="predicted"/>
<reference evidence="2 3" key="1">
    <citation type="submission" date="2019-07" db="EMBL/GenBank/DDBJ databases">
        <title>Whole genome shotgun sequence of Knoellia locipacati NBRC 109775.</title>
        <authorList>
            <person name="Hosoyama A."/>
            <person name="Uohara A."/>
            <person name="Ohji S."/>
            <person name="Ichikawa N."/>
        </authorList>
    </citation>
    <scope>NUCLEOTIDE SEQUENCE [LARGE SCALE GENOMIC DNA]</scope>
    <source>
        <strain evidence="2 3">NBRC 109775</strain>
    </source>
</reference>
<keyword evidence="3" id="KW-1185">Reference proteome</keyword>
<dbReference type="EMBL" id="BKBA01000003">
    <property type="protein sequence ID" value="GEQ13045.1"/>
    <property type="molecule type" value="Genomic_DNA"/>
</dbReference>
<evidence type="ECO:0000313" key="2">
    <source>
        <dbReference type="EMBL" id="GEQ13045.1"/>
    </source>
</evidence>
<dbReference type="Proteomes" id="UP000321793">
    <property type="component" value="Unassembled WGS sequence"/>
</dbReference>
<evidence type="ECO:0000313" key="3">
    <source>
        <dbReference type="Proteomes" id="UP000321793"/>
    </source>
</evidence>